<sequence length="220" mass="24350">MNFREPTPNFCSLTLMSAFSRPSLRLQRSGYFMRRIWLLVCGIALTVAGCTSGSTTPTTVTVTATPTSEEAASTEPTNDILASQFHPCEVLTQEQFEEVGLGVLIVEDAYLGSTGLGCSFGKADREDFSGTWLISTDQANRQFVENQDLETLDWGSNDNPDLYVHQMSETGRQCEAAVDYDWGRLTVDYLELGEGWEPEILCSDAVEILENLIKELRGIP</sequence>
<keyword evidence="2" id="KW-1185">Reference proteome</keyword>
<dbReference type="OrthoDB" id="4409378at2"/>
<dbReference type="KEGG" id="cgl:Cgl2307"/>
<dbReference type="Proteomes" id="UP000000582">
    <property type="component" value="Chromosome"/>
</dbReference>
<dbReference type="BioCyc" id="CORYNE:G18NG-11904-MONOMER"/>
<dbReference type="EMBL" id="BA000036">
    <property type="protein sequence ID" value="BAB99700.1"/>
    <property type="molecule type" value="Genomic_DNA"/>
</dbReference>
<name>Q8NN97_CORGL</name>
<gene>
    <name evidence="1" type="ordered locus">Cgl2307</name>
</gene>
<reference evidence="2" key="1">
    <citation type="journal article" date="2003" name="Appl. Microbiol. Biotechnol.">
        <title>The Corynebacterium glutamicum genome: features and impacts on biotechnological processes.</title>
        <authorList>
            <person name="Ikeda M."/>
            <person name="Nakagawa S."/>
        </authorList>
    </citation>
    <scope>NUCLEOTIDE SEQUENCE [LARGE SCALE GENOMIC DNA]</scope>
    <source>
        <strain evidence="2">ATCC 13032 / DSM 20300 / BCRC 11384 / JCM 1318 / LMG 3730 / NCIMB 10025</strain>
    </source>
</reference>
<protein>
    <recommendedName>
        <fullName evidence="3">DUF3558 domain-containing protein</fullName>
    </recommendedName>
</protein>
<dbReference type="STRING" id="196627.cg2534"/>
<evidence type="ECO:0000313" key="1">
    <source>
        <dbReference type="EMBL" id="BAB99700.1"/>
    </source>
</evidence>
<accession>Q8NN97</accession>
<dbReference type="AlphaFoldDB" id="Q8NN97"/>
<proteinExistence type="predicted"/>
<evidence type="ECO:0000313" key="2">
    <source>
        <dbReference type="Proteomes" id="UP000000582"/>
    </source>
</evidence>
<dbReference type="HOGENOM" id="CLU_123751_0_0_11"/>
<dbReference type="eggNOG" id="ENOG5030M0G">
    <property type="taxonomic scope" value="Bacteria"/>
</dbReference>
<evidence type="ECO:0008006" key="3">
    <source>
        <dbReference type="Google" id="ProtNLM"/>
    </source>
</evidence>
<dbReference type="Pfam" id="PF12079">
    <property type="entry name" value="DUF3558"/>
    <property type="match status" value="1"/>
</dbReference>
<dbReference type="InterPro" id="IPR024520">
    <property type="entry name" value="DUF3558"/>
</dbReference>
<organism evidence="1 2">
    <name type="scientific">Corynebacterium glutamicum (strain ATCC 13032 / DSM 20300 / JCM 1318 / BCRC 11384 / CCUG 27702 / LMG 3730 / NBRC 12168 / NCIMB 10025 / NRRL B-2784 / 534)</name>
    <dbReference type="NCBI Taxonomy" id="196627"/>
    <lineage>
        <taxon>Bacteria</taxon>
        <taxon>Bacillati</taxon>
        <taxon>Actinomycetota</taxon>
        <taxon>Actinomycetes</taxon>
        <taxon>Mycobacteriales</taxon>
        <taxon>Corynebacteriaceae</taxon>
        <taxon>Corynebacterium</taxon>
    </lineage>
</organism>